<organism evidence="2 3">
    <name type="scientific">Puccinia striiformis f. sp. tritici PST-78</name>
    <dbReference type="NCBI Taxonomy" id="1165861"/>
    <lineage>
        <taxon>Eukaryota</taxon>
        <taxon>Fungi</taxon>
        <taxon>Dikarya</taxon>
        <taxon>Basidiomycota</taxon>
        <taxon>Pucciniomycotina</taxon>
        <taxon>Pucciniomycetes</taxon>
        <taxon>Pucciniales</taxon>
        <taxon>Pucciniaceae</taxon>
        <taxon>Puccinia</taxon>
    </lineage>
</organism>
<dbReference type="Proteomes" id="UP000054564">
    <property type="component" value="Unassembled WGS sequence"/>
</dbReference>
<gene>
    <name evidence="2" type="ORF">PSTG_12172</name>
</gene>
<dbReference type="EMBL" id="AJIL01000115">
    <property type="protein sequence ID" value="KNE94526.1"/>
    <property type="molecule type" value="Genomic_DNA"/>
</dbReference>
<evidence type="ECO:0000256" key="1">
    <source>
        <dbReference type="SAM" id="MobiDB-lite"/>
    </source>
</evidence>
<proteinExistence type="predicted"/>
<accession>A0A0L0V5S1</accession>
<feature type="compositionally biased region" description="Polar residues" evidence="1">
    <location>
        <begin position="8"/>
        <end position="29"/>
    </location>
</feature>
<protein>
    <submittedName>
        <fullName evidence="2">Uncharacterized protein</fullName>
    </submittedName>
</protein>
<dbReference type="AlphaFoldDB" id="A0A0L0V5S1"/>
<name>A0A0L0V5S1_9BASI</name>
<comment type="caution">
    <text evidence="2">The sequence shown here is derived from an EMBL/GenBank/DDBJ whole genome shotgun (WGS) entry which is preliminary data.</text>
</comment>
<evidence type="ECO:0000313" key="2">
    <source>
        <dbReference type="EMBL" id="KNE94526.1"/>
    </source>
</evidence>
<evidence type="ECO:0000313" key="3">
    <source>
        <dbReference type="Proteomes" id="UP000054564"/>
    </source>
</evidence>
<reference evidence="3" key="1">
    <citation type="submission" date="2014-03" db="EMBL/GenBank/DDBJ databases">
        <title>The Genome Sequence of Puccinia striiformis f. sp. tritici PST-78.</title>
        <authorList>
            <consortium name="The Broad Institute Genome Sequencing Platform"/>
            <person name="Cuomo C."/>
            <person name="Hulbert S."/>
            <person name="Chen X."/>
            <person name="Walker B."/>
            <person name="Young S.K."/>
            <person name="Zeng Q."/>
            <person name="Gargeya S."/>
            <person name="Fitzgerald M."/>
            <person name="Haas B."/>
            <person name="Abouelleil A."/>
            <person name="Alvarado L."/>
            <person name="Arachchi H.M."/>
            <person name="Berlin A.M."/>
            <person name="Chapman S.B."/>
            <person name="Goldberg J."/>
            <person name="Griggs A."/>
            <person name="Gujja S."/>
            <person name="Hansen M."/>
            <person name="Howarth C."/>
            <person name="Imamovic A."/>
            <person name="Larimer J."/>
            <person name="McCowan C."/>
            <person name="Montmayeur A."/>
            <person name="Murphy C."/>
            <person name="Neiman D."/>
            <person name="Pearson M."/>
            <person name="Priest M."/>
            <person name="Roberts A."/>
            <person name="Saif S."/>
            <person name="Shea T."/>
            <person name="Sisk P."/>
            <person name="Sykes S."/>
            <person name="Wortman J."/>
            <person name="Nusbaum C."/>
            <person name="Birren B."/>
        </authorList>
    </citation>
    <scope>NUCLEOTIDE SEQUENCE [LARGE SCALE GENOMIC DNA]</scope>
    <source>
        <strain evidence="3">race PST-78</strain>
    </source>
</reference>
<keyword evidence="3" id="KW-1185">Reference proteome</keyword>
<feature type="region of interest" description="Disordered" evidence="1">
    <location>
        <begin position="1"/>
        <end position="32"/>
    </location>
</feature>
<sequence>MQYDTVDHSNQNFSVGPIQHNSGQTSSPTNHHKCQDPTKWCLLCLYEGATQATPPPDNNKTLNRPISVSSSDNSINAKAVGETMGSGDKHLLDQVSMLPSHSSNEGLTNQYLMKDPHEPLTTGGHHRDSIPAEPKEVEEIRDQITEMKAEMNMNLNGILNAMDKM</sequence>